<dbReference type="FunFam" id="2.70.150.10:FF:000054">
    <property type="entry name" value="Phospholipid-transporting ATPase"/>
    <property type="match status" value="1"/>
</dbReference>
<protein>
    <recommendedName>
        <fullName evidence="16">Phospholipid-transporting ATPase</fullName>
        <ecNumber evidence="16">7.6.2.1</ecNumber>
    </recommendedName>
</protein>
<dbReference type="PANTHER" id="PTHR24092:SF91">
    <property type="entry name" value="PHOSPHOLIPID-TRANSPORTING ATPASE 1"/>
    <property type="match status" value="1"/>
</dbReference>
<evidence type="ECO:0000313" key="22">
    <source>
        <dbReference type="Proteomes" id="UP000593562"/>
    </source>
</evidence>
<feature type="binding site" evidence="14">
    <location>
        <position position="676"/>
    </location>
    <ligand>
        <name>ATP</name>
        <dbReference type="ChEBI" id="CHEBI:30616"/>
    </ligand>
</feature>
<feature type="transmembrane region" description="Helical" evidence="16">
    <location>
        <begin position="374"/>
        <end position="398"/>
    </location>
</feature>
<feature type="binding site" evidence="14">
    <location>
        <position position="711"/>
    </location>
    <ligand>
        <name>ATP</name>
        <dbReference type="ChEBI" id="CHEBI:30616"/>
    </ligand>
</feature>
<evidence type="ECO:0000259" key="19">
    <source>
        <dbReference type="Pfam" id="PF16209"/>
    </source>
</evidence>
<comment type="subcellular location">
    <subcellularLocation>
        <location evidence="2">Endomembrane system</location>
    </subcellularLocation>
    <subcellularLocation>
        <location evidence="1 16">Membrane</location>
        <topology evidence="1 16">Multi-pass membrane protein</topology>
    </subcellularLocation>
</comment>
<feature type="transmembrane region" description="Helical" evidence="16">
    <location>
        <begin position="1014"/>
        <end position="1031"/>
    </location>
</feature>
<feature type="domain" description="P-type ATPase N-terminal" evidence="19">
    <location>
        <begin position="116"/>
        <end position="182"/>
    </location>
</feature>
<feature type="binding site" evidence="15">
    <location>
        <position position="502"/>
    </location>
    <ligand>
        <name>Mg(2+)</name>
        <dbReference type="ChEBI" id="CHEBI:18420"/>
    </ligand>
</feature>
<feature type="compositionally biased region" description="Low complexity" evidence="17">
    <location>
        <begin position="62"/>
        <end position="79"/>
    </location>
</feature>
<dbReference type="Pfam" id="PF13246">
    <property type="entry name" value="Cation_ATPase"/>
    <property type="match status" value="1"/>
</dbReference>
<dbReference type="FunCoup" id="A0A7J7C5J0">
    <property type="interactions" value="639"/>
</dbReference>
<feature type="binding site" evidence="14">
    <location>
        <position position="503"/>
    </location>
    <ligand>
        <name>ATP</name>
        <dbReference type="ChEBI" id="CHEBI:30616"/>
    </ligand>
</feature>
<evidence type="ECO:0000256" key="7">
    <source>
        <dbReference type="ARBA" id="ARBA00022840"/>
    </source>
</evidence>
<dbReference type="Gene3D" id="3.40.50.1000">
    <property type="entry name" value="HAD superfamily/HAD-like"/>
    <property type="match status" value="1"/>
</dbReference>
<feature type="compositionally biased region" description="Polar residues" evidence="17">
    <location>
        <begin position="32"/>
        <end position="54"/>
    </location>
</feature>
<keyword evidence="9 16" id="KW-1278">Translocase</keyword>
<comment type="cofactor">
    <cofactor evidence="15">
        <name>Mg(2+)</name>
        <dbReference type="ChEBI" id="CHEBI:18420"/>
    </cofactor>
</comment>
<feature type="binding site" evidence="14">
    <location>
        <position position="895"/>
    </location>
    <ligand>
        <name>ATP</name>
        <dbReference type="ChEBI" id="CHEBI:30616"/>
    </ligand>
</feature>
<dbReference type="PRINTS" id="PR00119">
    <property type="entry name" value="CATATPASE"/>
</dbReference>
<dbReference type="EMBL" id="JAAARO010000021">
    <property type="protein sequence ID" value="KAF5729372.1"/>
    <property type="molecule type" value="Genomic_DNA"/>
</dbReference>
<feature type="binding site" evidence="14">
    <location>
        <position position="791"/>
    </location>
    <ligand>
        <name>ATP</name>
        <dbReference type="ChEBI" id="CHEBI:30616"/>
    </ligand>
</feature>
<dbReference type="PROSITE" id="PS00154">
    <property type="entry name" value="ATPASE_E1_E2"/>
    <property type="match status" value="1"/>
</dbReference>
<feature type="binding site" evidence="14">
    <location>
        <position position="653"/>
    </location>
    <ligand>
        <name>ATP</name>
        <dbReference type="ChEBI" id="CHEBI:30616"/>
    </ligand>
</feature>
<feature type="binding site" evidence="14">
    <location>
        <position position="792"/>
    </location>
    <ligand>
        <name>ATP</name>
        <dbReference type="ChEBI" id="CHEBI:30616"/>
    </ligand>
</feature>
<dbReference type="SUPFAM" id="SSF81660">
    <property type="entry name" value="Metal cation-transporting ATPase, ATP-binding domain N"/>
    <property type="match status" value="1"/>
</dbReference>
<feature type="transmembrane region" description="Helical" evidence="16">
    <location>
        <begin position="1157"/>
        <end position="1177"/>
    </location>
</feature>
<evidence type="ECO:0000256" key="12">
    <source>
        <dbReference type="ARBA" id="ARBA00034036"/>
    </source>
</evidence>
<keyword evidence="5 15" id="KW-0479">Metal-binding</keyword>
<comment type="caution">
    <text evidence="21">The sequence shown here is derived from an EMBL/GenBank/DDBJ whole genome shotgun (WGS) entry which is preliminary data.</text>
</comment>
<feature type="transmembrane region" description="Helical" evidence="16">
    <location>
        <begin position="983"/>
        <end position="1008"/>
    </location>
</feature>
<keyword evidence="7 14" id="KW-0067">ATP-binding</keyword>
<dbReference type="SFLD" id="SFLDG00002">
    <property type="entry name" value="C1.7:_P-type_atpase_like"/>
    <property type="match status" value="1"/>
</dbReference>
<feature type="binding site" evidence="14">
    <location>
        <position position="504"/>
    </location>
    <ligand>
        <name>ATP</name>
        <dbReference type="ChEBI" id="CHEBI:30616"/>
    </ligand>
</feature>
<feature type="domain" description="P-type ATPase A" evidence="18">
    <location>
        <begin position="215"/>
        <end position="278"/>
    </location>
</feature>
<name>A0A7J7C5J0_TRIWF</name>
<dbReference type="InterPro" id="IPR018303">
    <property type="entry name" value="ATPase_P-typ_P_site"/>
</dbReference>
<keyword evidence="22" id="KW-1185">Reference proteome</keyword>
<dbReference type="SUPFAM" id="SSF56784">
    <property type="entry name" value="HAD-like"/>
    <property type="match status" value="1"/>
</dbReference>
<feature type="binding site" evidence="15">
    <location>
        <position position="504"/>
    </location>
    <ligand>
        <name>Mg(2+)</name>
        <dbReference type="ChEBI" id="CHEBI:18420"/>
    </ligand>
</feature>
<keyword evidence="4 16" id="KW-0812">Transmembrane</keyword>
<dbReference type="Proteomes" id="UP000593562">
    <property type="component" value="Unassembled WGS sequence"/>
</dbReference>
<evidence type="ECO:0000256" key="3">
    <source>
        <dbReference type="ARBA" id="ARBA00008109"/>
    </source>
</evidence>
<dbReference type="InterPro" id="IPR032630">
    <property type="entry name" value="P_typ_ATPase_c"/>
</dbReference>
<dbReference type="PRINTS" id="PR00121">
    <property type="entry name" value="NAKATPASE"/>
</dbReference>
<evidence type="ECO:0000256" key="16">
    <source>
        <dbReference type="RuleBase" id="RU362033"/>
    </source>
</evidence>
<feature type="binding site" evidence="15">
    <location>
        <position position="925"/>
    </location>
    <ligand>
        <name>Mg(2+)</name>
        <dbReference type="ChEBI" id="CHEBI:18420"/>
    </ligand>
</feature>
<dbReference type="Pfam" id="PF16212">
    <property type="entry name" value="PhoLip_ATPase_C"/>
    <property type="match status" value="1"/>
</dbReference>
<evidence type="ECO:0000256" key="17">
    <source>
        <dbReference type="SAM" id="MobiDB-lite"/>
    </source>
</evidence>
<evidence type="ECO:0000256" key="11">
    <source>
        <dbReference type="ARBA" id="ARBA00023136"/>
    </source>
</evidence>
<dbReference type="OrthoDB" id="377733at2759"/>
<dbReference type="AlphaFoldDB" id="A0A7J7C5J0"/>
<dbReference type="FunFam" id="3.40.1110.10:FF:000025">
    <property type="entry name" value="Phospholipid-transporting ATPase"/>
    <property type="match status" value="1"/>
</dbReference>
<evidence type="ECO:0000256" key="6">
    <source>
        <dbReference type="ARBA" id="ARBA00022741"/>
    </source>
</evidence>
<dbReference type="InterPro" id="IPR008250">
    <property type="entry name" value="ATPase_P-typ_transduc_dom_A_sf"/>
</dbReference>
<dbReference type="SUPFAM" id="SSF81653">
    <property type="entry name" value="Calcium ATPase, transduction domain A"/>
    <property type="match status" value="1"/>
</dbReference>
<dbReference type="CDD" id="cd02073">
    <property type="entry name" value="P-type_ATPase_APLT_Dnf-like"/>
    <property type="match status" value="1"/>
</dbReference>
<dbReference type="InterPro" id="IPR032631">
    <property type="entry name" value="P-type_ATPase_N"/>
</dbReference>
<dbReference type="InterPro" id="IPR044492">
    <property type="entry name" value="P_typ_ATPase_HD_dom"/>
</dbReference>
<dbReference type="InterPro" id="IPR023299">
    <property type="entry name" value="ATPase_P-typ_cyto_dom_N"/>
</dbReference>
<feature type="binding site" evidence="14">
    <location>
        <position position="925"/>
    </location>
    <ligand>
        <name>ATP</name>
        <dbReference type="ChEBI" id="CHEBI:30616"/>
    </ligand>
</feature>
<feature type="transmembrane region" description="Helical" evidence="16">
    <location>
        <begin position="1090"/>
        <end position="1111"/>
    </location>
</feature>
<dbReference type="InterPro" id="IPR023298">
    <property type="entry name" value="ATPase_P-typ_TM_dom_sf"/>
</dbReference>
<dbReference type="InterPro" id="IPR036412">
    <property type="entry name" value="HAD-like_sf"/>
</dbReference>
<feature type="transmembrane region" description="Helical" evidence="16">
    <location>
        <begin position="1123"/>
        <end position="1151"/>
    </location>
</feature>
<evidence type="ECO:0000256" key="8">
    <source>
        <dbReference type="ARBA" id="ARBA00022842"/>
    </source>
</evidence>
<dbReference type="FunFam" id="3.40.50.1000:FF:000221">
    <property type="entry name" value="Phospholipid-transporting ATPase"/>
    <property type="match status" value="1"/>
</dbReference>
<keyword evidence="8 15" id="KW-0460">Magnesium</keyword>
<dbReference type="InterPro" id="IPR006539">
    <property type="entry name" value="P-type_ATPase_IV"/>
</dbReference>
<dbReference type="GO" id="GO:0005886">
    <property type="term" value="C:plasma membrane"/>
    <property type="evidence" value="ECO:0007669"/>
    <property type="project" value="TreeGrafter"/>
</dbReference>
<comment type="catalytic activity">
    <reaction evidence="12 16">
        <text>ATP + H2O + phospholipidSide 1 = ADP + phosphate + phospholipidSide 2.</text>
        <dbReference type="EC" id="7.6.2.1"/>
    </reaction>
</comment>
<feature type="region of interest" description="Disordered" evidence="17">
    <location>
        <begin position="1"/>
        <end position="81"/>
    </location>
</feature>
<dbReference type="Pfam" id="PF16209">
    <property type="entry name" value="PhoLip_ATPase_N"/>
    <property type="match status" value="1"/>
</dbReference>
<dbReference type="PANTHER" id="PTHR24092">
    <property type="entry name" value="PROBABLE PHOSPHOLIPID-TRANSPORTING ATPASE"/>
    <property type="match status" value="1"/>
</dbReference>
<evidence type="ECO:0000256" key="9">
    <source>
        <dbReference type="ARBA" id="ARBA00022967"/>
    </source>
</evidence>
<comment type="similarity">
    <text evidence="3 16">Belongs to the cation transport ATPase (P-type) (TC 3.A.3) family. Type IV subfamily.</text>
</comment>
<dbReference type="GO" id="GO:0140326">
    <property type="term" value="F:ATPase-coupled intramembrane lipid transporter activity"/>
    <property type="evidence" value="ECO:0007669"/>
    <property type="project" value="UniProtKB-EC"/>
</dbReference>
<evidence type="ECO:0000256" key="1">
    <source>
        <dbReference type="ARBA" id="ARBA00004141"/>
    </source>
</evidence>
<feature type="transmembrane region" description="Helical" evidence="16">
    <location>
        <begin position="1060"/>
        <end position="1084"/>
    </location>
</feature>
<evidence type="ECO:0000256" key="4">
    <source>
        <dbReference type="ARBA" id="ARBA00022692"/>
    </source>
</evidence>
<dbReference type="NCBIfam" id="TIGR01494">
    <property type="entry name" value="ATPase_P-type"/>
    <property type="match status" value="2"/>
</dbReference>
<evidence type="ECO:0000259" key="20">
    <source>
        <dbReference type="Pfam" id="PF16212"/>
    </source>
</evidence>
<keyword evidence="6 14" id="KW-0547">Nucleotide-binding</keyword>
<evidence type="ECO:0000256" key="13">
    <source>
        <dbReference type="PIRSR" id="PIRSR606539-1"/>
    </source>
</evidence>
<dbReference type="Gene3D" id="2.70.150.10">
    <property type="entry name" value="Calcium-transporting ATPase, cytoplasmic transduction domain A"/>
    <property type="match status" value="1"/>
</dbReference>
<feature type="active site" description="4-aspartylphosphate intermediate" evidence="13">
    <location>
        <position position="502"/>
    </location>
</feature>
<evidence type="ECO:0000256" key="14">
    <source>
        <dbReference type="PIRSR" id="PIRSR606539-2"/>
    </source>
</evidence>
<dbReference type="GO" id="GO:0045332">
    <property type="term" value="P:phospholipid translocation"/>
    <property type="evidence" value="ECO:0007669"/>
    <property type="project" value="TreeGrafter"/>
</dbReference>
<evidence type="ECO:0000256" key="10">
    <source>
        <dbReference type="ARBA" id="ARBA00022989"/>
    </source>
</evidence>
<keyword evidence="10 16" id="KW-1133">Transmembrane helix</keyword>
<dbReference type="GO" id="GO:0016887">
    <property type="term" value="F:ATP hydrolysis activity"/>
    <property type="evidence" value="ECO:0007669"/>
    <property type="project" value="InterPro"/>
</dbReference>
<dbReference type="InParanoid" id="A0A7J7C5J0"/>
<keyword evidence="11 16" id="KW-0472">Membrane</keyword>
<dbReference type="Gene3D" id="3.40.1110.10">
    <property type="entry name" value="Calcium-transporting ATPase, cytoplasmic domain N"/>
    <property type="match status" value="1"/>
</dbReference>
<evidence type="ECO:0000256" key="15">
    <source>
        <dbReference type="PIRSR" id="PIRSR606539-3"/>
    </source>
</evidence>
<dbReference type="Pfam" id="PF00122">
    <property type="entry name" value="E1-E2_ATPase"/>
    <property type="match status" value="1"/>
</dbReference>
<dbReference type="NCBIfam" id="TIGR01652">
    <property type="entry name" value="ATPase-Plipid"/>
    <property type="match status" value="1"/>
</dbReference>
<dbReference type="GO" id="GO:0005524">
    <property type="term" value="F:ATP binding"/>
    <property type="evidence" value="ECO:0007669"/>
    <property type="project" value="UniProtKB-UniRule"/>
</dbReference>
<evidence type="ECO:0000313" key="21">
    <source>
        <dbReference type="EMBL" id="KAF5729372.1"/>
    </source>
</evidence>
<feature type="binding site" evidence="14">
    <location>
        <position position="924"/>
    </location>
    <ligand>
        <name>ATP</name>
        <dbReference type="ChEBI" id="CHEBI:30616"/>
    </ligand>
</feature>
<evidence type="ECO:0000259" key="18">
    <source>
        <dbReference type="Pfam" id="PF00122"/>
    </source>
</evidence>
<proteinExistence type="inferred from homology"/>
<organism evidence="21 22">
    <name type="scientific">Tripterygium wilfordii</name>
    <name type="common">Thunder God vine</name>
    <dbReference type="NCBI Taxonomy" id="458696"/>
    <lineage>
        <taxon>Eukaryota</taxon>
        <taxon>Viridiplantae</taxon>
        <taxon>Streptophyta</taxon>
        <taxon>Embryophyta</taxon>
        <taxon>Tracheophyta</taxon>
        <taxon>Spermatophyta</taxon>
        <taxon>Magnoliopsida</taxon>
        <taxon>eudicotyledons</taxon>
        <taxon>Gunneridae</taxon>
        <taxon>Pentapetalae</taxon>
        <taxon>rosids</taxon>
        <taxon>fabids</taxon>
        <taxon>Celastrales</taxon>
        <taxon>Celastraceae</taxon>
        <taxon>Tripterygium</taxon>
    </lineage>
</organism>
<feature type="binding site" evidence="14">
    <location>
        <position position="502"/>
    </location>
    <ligand>
        <name>ATP</name>
        <dbReference type="ChEBI" id="CHEBI:30616"/>
    </ligand>
</feature>
<feature type="binding site" evidence="14">
    <location>
        <position position="793"/>
    </location>
    <ligand>
        <name>ATP</name>
        <dbReference type="ChEBI" id="CHEBI:30616"/>
    </ligand>
</feature>
<gene>
    <name evidence="21" type="ORF">HS088_TW21G01537</name>
</gene>
<evidence type="ECO:0000256" key="2">
    <source>
        <dbReference type="ARBA" id="ARBA00004308"/>
    </source>
</evidence>
<accession>A0A7J7C5J0</accession>
<dbReference type="InterPro" id="IPR023214">
    <property type="entry name" value="HAD_sf"/>
</dbReference>
<dbReference type="SFLD" id="SFLDS00003">
    <property type="entry name" value="Haloacid_Dehalogenase"/>
    <property type="match status" value="1"/>
</dbReference>
<dbReference type="SUPFAM" id="SSF81665">
    <property type="entry name" value="Calcium ATPase, transmembrane domain M"/>
    <property type="match status" value="1"/>
</dbReference>
<feature type="domain" description="P-type ATPase C-terminal" evidence="20">
    <location>
        <begin position="947"/>
        <end position="1186"/>
    </location>
</feature>
<dbReference type="InterPro" id="IPR001757">
    <property type="entry name" value="P_typ_ATPase"/>
</dbReference>
<feature type="binding site" evidence="14">
    <location>
        <position position="612"/>
    </location>
    <ligand>
        <name>ATP</name>
        <dbReference type="ChEBI" id="CHEBI:30616"/>
    </ligand>
</feature>
<sequence>MGSKRPLLIPSPRTPGAPDLPVIPAFSDLPKPSSSHPGSVSGMDSINPIENSPSIEVAFRNSSQRSISSTQSKGSSKEVSFTDLGSKPVRYGSRGADSEGFSMSRKEINDEDARLVHLNDPAKTDERFEFAGNSIRTGKYSLLTFLPRNLFEQFHRVAYIYFLVIAVLNQLPQLAVFGRGASILPLALVLFVSAIKDGYEDWRRHKSDKVENNRLASVLVNGQFQEKKWKDIQVGEIIKVHANETLPCDMVLLSTSDPTGVAYVQTLNLDGESNLKTRYAKQETLSKIPEKENVSGLIKCEKPNRNIYGFQAIMEIDEKRLSLGPSNIVLRGCEIKNTAWASGVAVYCGRETKAMLNNSGAPSKRSRLETHMNFEIIILSLFLVTLCTVVSVCAAVWLRRHRDELDVIPFYRRKDYSEDEPENYNYYGWGMEIFFTFLMSVIVFQIMIPISLYISMELVRVGQAYFMIRDTQMYDESSNSRFQCRALNINEDLGQIKYVFSDKTGTLTENKMEFQCASIWGVDYSGAKAYLQNEEDRYGVAVDDKVLKPKMKVKVEPELLRLSGSGKHTEEGKHVHDFFLALAACNTIVPLVTDTSDPTTKLVDYQGESPDEQALAYAAAAYGYMLIERTSGHIVIDIQGERQRFNVLGLHEFDSDRKRMSVILGCPDRTVRVFVKGADTSMFSVMDRSSNTNVIRSTEAHLHDFSTLGLRTLVIGMRELNDSEFEQWRTSFEAASTALIGRAALLRKVASNIESNLSILGGSAIEDKLQQGVPEAIESLRTAGIKVWVLTGDKQETAISIGYSSKLLTRKMTQIIINSNSKESCRKSLEDAIAMSRKLSTISGIMPNTEESSRAAVSPVALIIDGTSLVYILDSELEEQLFQLARECSVVLCCRVAPLQKAGIVALVKNRTSDMTLAIGDGANDVSMIQMADVGVGISGQEGRQAVMASDFAMGQFRFLIPLLLVHGHWNYQRMGYMLLYNFYRNAVFVLVLFWYTLFTCFTLTTAINEWSSMLYSIIYTSVPTIVVGILDKDLSRRTLLKHPQLYGSGLRQESYNSGLFWLTMMDTLWQSVAVFFIPLLAYWHSDIDASSIGDLWTLAVVILVNLHLAVDVNQWNWISHAAIWGSIVATFLCVIIIDAIPSLVGYWAIFVLLKKGLFWLCLLAIIVAALTPRFVVKVLYQYFTPCDIQIAREAEKFGNLRQSGVVELEMNPISEPPRR</sequence>
<feature type="transmembrane region" description="Helical" evidence="16">
    <location>
        <begin position="433"/>
        <end position="454"/>
    </location>
</feature>
<dbReference type="SFLD" id="SFLDF00027">
    <property type="entry name" value="p-type_atpase"/>
    <property type="match status" value="1"/>
</dbReference>
<feature type="binding site" evidence="15">
    <location>
        <position position="921"/>
    </location>
    <ligand>
        <name>Mg(2+)</name>
        <dbReference type="ChEBI" id="CHEBI:18420"/>
    </ligand>
</feature>
<dbReference type="GO" id="GO:0000287">
    <property type="term" value="F:magnesium ion binding"/>
    <property type="evidence" value="ECO:0007669"/>
    <property type="project" value="UniProtKB-UniRule"/>
</dbReference>
<evidence type="ECO:0000256" key="5">
    <source>
        <dbReference type="ARBA" id="ARBA00022723"/>
    </source>
</evidence>
<dbReference type="InterPro" id="IPR059000">
    <property type="entry name" value="ATPase_P-type_domA"/>
</dbReference>
<feature type="binding site" evidence="14">
    <location>
        <position position="901"/>
    </location>
    <ligand>
        <name>ATP</name>
        <dbReference type="ChEBI" id="CHEBI:30616"/>
    </ligand>
</feature>
<reference evidence="21 22" key="1">
    <citation type="journal article" date="2020" name="Nat. Commun.">
        <title>Genome of Tripterygium wilfordii and identification of cytochrome P450 involved in triptolide biosynthesis.</title>
        <authorList>
            <person name="Tu L."/>
            <person name="Su P."/>
            <person name="Zhang Z."/>
            <person name="Gao L."/>
            <person name="Wang J."/>
            <person name="Hu T."/>
            <person name="Zhou J."/>
            <person name="Zhang Y."/>
            <person name="Zhao Y."/>
            <person name="Liu Y."/>
            <person name="Song Y."/>
            <person name="Tong Y."/>
            <person name="Lu Y."/>
            <person name="Yang J."/>
            <person name="Xu C."/>
            <person name="Jia M."/>
            <person name="Peters R.J."/>
            <person name="Huang L."/>
            <person name="Gao W."/>
        </authorList>
    </citation>
    <scope>NUCLEOTIDE SEQUENCE [LARGE SCALE GENOMIC DNA]</scope>
    <source>
        <strain evidence="22">cv. XIE 37</strain>
        <tissue evidence="21">Leaf</tissue>
    </source>
</reference>
<dbReference type="EC" id="7.6.2.1" evidence="16"/>